<dbReference type="AlphaFoldDB" id="A0A8H3HU75"/>
<comment type="caution">
    <text evidence="2">The sequence shown here is derived from an EMBL/GenBank/DDBJ whole genome shotgun (WGS) entry which is preliminary data.</text>
</comment>
<keyword evidence="1" id="KW-0812">Transmembrane</keyword>
<dbReference type="Proteomes" id="UP000663843">
    <property type="component" value="Unassembled WGS sequence"/>
</dbReference>
<evidence type="ECO:0000256" key="1">
    <source>
        <dbReference type="SAM" id="Phobius"/>
    </source>
</evidence>
<evidence type="ECO:0000313" key="3">
    <source>
        <dbReference type="Proteomes" id="UP000663843"/>
    </source>
</evidence>
<dbReference type="Gene3D" id="2.60.120.260">
    <property type="entry name" value="Galactose-binding domain-like"/>
    <property type="match status" value="2"/>
</dbReference>
<reference evidence="2" key="1">
    <citation type="submission" date="2021-01" db="EMBL/GenBank/DDBJ databases">
        <authorList>
            <person name="Kaushik A."/>
        </authorList>
    </citation>
    <scope>NUCLEOTIDE SEQUENCE</scope>
    <source>
        <strain evidence="2">AG2-2IIIB</strain>
    </source>
</reference>
<gene>
    <name evidence="2" type="ORF">RDB_LOCUS199607</name>
</gene>
<dbReference type="EMBL" id="CAJMWT010010439">
    <property type="protein sequence ID" value="CAE6542121.1"/>
    <property type="molecule type" value="Genomic_DNA"/>
</dbReference>
<evidence type="ECO:0008006" key="4">
    <source>
        <dbReference type="Google" id="ProtNLM"/>
    </source>
</evidence>
<accession>A0A8H3HU75</accession>
<organism evidence="2 3">
    <name type="scientific">Rhizoctonia solani</name>
    <dbReference type="NCBI Taxonomy" id="456999"/>
    <lineage>
        <taxon>Eukaryota</taxon>
        <taxon>Fungi</taxon>
        <taxon>Dikarya</taxon>
        <taxon>Basidiomycota</taxon>
        <taxon>Agaricomycotina</taxon>
        <taxon>Agaricomycetes</taxon>
        <taxon>Cantharellales</taxon>
        <taxon>Ceratobasidiaceae</taxon>
        <taxon>Rhizoctonia</taxon>
    </lineage>
</organism>
<sequence>MLRNFTLDDASSLIQYNGPWDDGYNSSVNDQMIRYQGTSFHTTSTSGMTASEHHISSVSVDNEEPAVPMSGRPPAGTGNQFQTLLFARQDLTNGAHTLKLTNVVESQGKNWLDVDYVVITREVRTSTGVSPIIASHEDFTYSTLWNGQTNMVGYRNSTAHRTNTAGETATLKFRGSEIFLYGGVGPNFGTFQVQVDSQKPLFLNASRGVDHPPVTLFTTNGLGDGQHTLTITNLESGKFLAIDYAEYTPTSDSSRSNARLIGGIVGGVLGVLVVLALLGWLFIRRRRRAWNNGLNVDGPLPQMTTSPHWEINSQSTPYVNHSGQPLLGYVGRPPEAPRTRAPATGAVRKANMFVSHHRTVRFHESSIGQFHSTGAPRLEIGQTTLRGRYTKSIWER</sequence>
<keyword evidence="1" id="KW-0472">Membrane</keyword>
<keyword evidence="1" id="KW-1133">Transmembrane helix</keyword>
<protein>
    <recommendedName>
        <fullName evidence="4">Transmembrane protein</fullName>
    </recommendedName>
</protein>
<feature type="transmembrane region" description="Helical" evidence="1">
    <location>
        <begin position="260"/>
        <end position="283"/>
    </location>
</feature>
<name>A0A8H3HU75_9AGAM</name>
<evidence type="ECO:0000313" key="2">
    <source>
        <dbReference type="EMBL" id="CAE6542121.1"/>
    </source>
</evidence>
<proteinExistence type="predicted"/>